<keyword evidence="3" id="KW-1185">Reference proteome</keyword>
<name>A0A0F4GRX2_9PEZI</name>
<dbReference type="Gene3D" id="3.60.21.10">
    <property type="match status" value="1"/>
</dbReference>
<comment type="caution">
    <text evidence="2">The sequence shown here is derived from an EMBL/GenBank/DDBJ whole genome shotgun (WGS) entry which is preliminary data.</text>
</comment>
<protein>
    <submittedName>
        <fullName evidence="2">Ser/Thr protein phosphatase family protein</fullName>
    </submittedName>
</protein>
<dbReference type="CDD" id="cd07379">
    <property type="entry name" value="MPP_239FB"/>
    <property type="match status" value="1"/>
</dbReference>
<reference evidence="2 3" key="1">
    <citation type="submission" date="2015-03" db="EMBL/GenBank/DDBJ databases">
        <title>RNA-seq based gene annotation and comparative genomics of four Zymoseptoria species reveal species-specific pathogenicity related genes and transposable element activity.</title>
        <authorList>
            <person name="Grandaubert J."/>
            <person name="Bhattacharyya A."/>
            <person name="Stukenbrock E.H."/>
        </authorList>
    </citation>
    <scope>NUCLEOTIDE SEQUENCE [LARGE SCALE GENOMIC DNA]</scope>
    <source>
        <strain evidence="2 3">Zb18110</strain>
    </source>
</reference>
<dbReference type="PANTHER" id="PTHR12905">
    <property type="entry name" value="METALLOPHOSPHOESTERASE"/>
    <property type="match status" value="1"/>
</dbReference>
<dbReference type="SUPFAM" id="SSF56300">
    <property type="entry name" value="Metallo-dependent phosphatases"/>
    <property type="match status" value="1"/>
</dbReference>
<feature type="domain" description="Calcineurin-like phosphoesterase" evidence="1">
    <location>
        <begin position="6"/>
        <end position="206"/>
    </location>
</feature>
<dbReference type="OrthoDB" id="630188at2759"/>
<accession>A0A0F4GRX2</accession>
<dbReference type="AlphaFoldDB" id="A0A0F4GRX2"/>
<evidence type="ECO:0000313" key="3">
    <source>
        <dbReference type="Proteomes" id="UP000033647"/>
    </source>
</evidence>
<dbReference type="GO" id="GO:0016787">
    <property type="term" value="F:hydrolase activity"/>
    <property type="evidence" value="ECO:0007669"/>
    <property type="project" value="InterPro"/>
</dbReference>
<gene>
    <name evidence="2" type="ORF">TI39_contig340g00015</name>
</gene>
<dbReference type="Proteomes" id="UP000033647">
    <property type="component" value="Unassembled WGS sequence"/>
</dbReference>
<dbReference type="Pfam" id="PF00149">
    <property type="entry name" value="Metallophos"/>
    <property type="match status" value="1"/>
</dbReference>
<dbReference type="EMBL" id="LAFY01000332">
    <property type="protein sequence ID" value="KJY00167.1"/>
    <property type="molecule type" value="Genomic_DNA"/>
</dbReference>
<dbReference type="PANTHER" id="PTHR12905:SF0">
    <property type="entry name" value="CALCINEURIN-LIKE PHOSPHOESTERASE DOMAIN-CONTAINING PROTEIN"/>
    <property type="match status" value="1"/>
</dbReference>
<evidence type="ECO:0000313" key="2">
    <source>
        <dbReference type="EMBL" id="KJY00167.1"/>
    </source>
</evidence>
<dbReference type="InterPro" id="IPR051693">
    <property type="entry name" value="UPF0046_metallophosphoest"/>
</dbReference>
<proteinExistence type="predicted"/>
<dbReference type="InterPro" id="IPR029052">
    <property type="entry name" value="Metallo-depent_PP-like"/>
</dbReference>
<sequence>MTLPTKFLFLSDTHNFEHDASKAYPLCQPMPKVDVVLHCGDLTYIGGLPSYRKALKMLGRFDAELKLVIAGNHDVSLDGEYWRTSLGKEDDPDEHDKAVKLMTGRDAEAANVTYLTEGLHTFTLKSGVSFNIFVSPYQPEFCDWAFGYKHNEDRWNIPPNADIVMTHGPPQGSLDVARDSHLGCAQLAKAIEKTRPLLHCFGHIHEGYGVDLKKWDQEGGKRDGEQLPVKFSRAGIDGPGGRLMLKRGESTLMINAAIMNDHNKPENAPWLIELPLSGD</sequence>
<organism evidence="2 3">
    <name type="scientific">Zymoseptoria brevis</name>
    <dbReference type="NCBI Taxonomy" id="1047168"/>
    <lineage>
        <taxon>Eukaryota</taxon>
        <taxon>Fungi</taxon>
        <taxon>Dikarya</taxon>
        <taxon>Ascomycota</taxon>
        <taxon>Pezizomycotina</taxon>
        <taxon>Dothideomycetes</taxon>
        <taxon>Dothideomycetidae</taxon>
        <taxon>Mycosphaerellales</taxon>
        <taxon>Mycosphaerellaceae</taxon>
        <taxon>Zymoseptoria</taxon>
    </lineage>
</organism>
<dbReference type="InterPro" id="IPR004843">
    <property type="entry name" value="Calcineurin-like_PHP"/>
</dbReference>
<evidence type="ECO:0000259" key="1">
    <source>
        <dbReference type="Pfam" id="PF00149"/>
    </source>
</evidence>